<dbReference type="PROSITE" id="PS50994">
    <property type="entry name" value="INTEGRASE"/>
    <property type="match status" value="1"/>
</dbReference>
<evidence type="ECO:0000313" key="3">
    <source>
        <dbReference type="EMBL" id="GMF09595.1"/>
    </source>
</evidence>
<feature type="compositionally biased region" description="Polar residues" evidence="1">
    <location>
        <begin position="137"/>
        <end position="146"/>
    </location>
</feature>
<gene>
    <name evidence="3" type="ORF">Plil01_000048600</name>
</gene>
<dbReference type="InterPro" id="IPR001584">
    <property type="entry name" value="Integrase_cat-core"/>
</dbReference>
<feature type="region of interest" description="Disordered" evidence="1">
    <location>
        <begin position="127"/>
        <end position="146"/>
    </location>
</feature>
<organism evidence="3 4">
    <name type="scientific">Phytophthora lilii</name>
    <dbReference type="NCBI Taxonomy" id="2077276"/>
    <lineage>
        <taxon>Eukaryota</taxon>
        <taxon>Sar</taxon>
        <taxon>Stramenopiles</taxon>
        <taxon>Oomycota</taxon>
        <taxon>Peronosporomycetes</taxon>
        <taxon>Peronosporales</taxon>
        <taxon>Peronosporaceae</taxon>
        <taxon>Phytophthora</taxon>
    </lineage>
</organism>
<comment type="caution">
    <text evidence="3">The sequence shown here is derived from an EMBL/GenBank/DDBJ whole genome shotgun (WGS) entry which is preliminary data.</text>
</comment>
<dbReference type="SUPFAM" id="SSF53098">
    <property type="entry name" value="Ribonuclease H-like"/>
    <property type="match status" value="1"/>
</dbReference>
<keyword evidence="4" id="KW-1185">Reference proteome</keyword>
<dbReference type="InterPro" id="IPR036397">
    <property type="entry name" value="RNaseH_sf"/>
</dbReference>
<reference evidence="3" key="1">
    <citation type="submission" date="2023-04" db="EMBL/GenBank/DDBJ databases">
        <title>Phytophthora lilii NBRC 32176.</title>
        <authorList>
            <person name="Ichikawa N."/>
            <person name="Sato H."/>
            <person name="Tonouchi N."/>
        </authorList>
    </citation>
    <scope>NUCLEOTIDE SEQUENCE</scope>
    <source>
        <strain evidence="3">NBRC 32176</strain>
    </source>
</reference>
<dbReference type="Proteomes" id="UP001165083">
    <property type="component" value="Unassembled WGS sequence"/>
</dbReference>
<evidence type="ECO:0000313" key="4">
    <source>
        <dbReference type="Proteomes" id="UP001165083"/>
    </source>
</evidence>
<evidence type="ECO:0000259" key="2">
    <source>
        <dbReference type="PROSITE" id="PS50994"/>
    </source>
</evidence>
<dbReference type="GO" id="GO:0003676">
    <property type="term" value="F:nucleic acid binding"/>
    <property type="evidence" value="ECO:0007669"/>
    <property type="project" value="InterPro"/>
</dbReference>
<dbReference type="AlphaFoldDB" id="A0A9W6TB30"/>
<protein>
    <submittedName>
        <fullName evidence="3">Unnamed protein product</fullName>
    </submittedName>
</protein>
<dbReference type="OrthoDB" id="6410983at2759"/>
<dbReference type="GO" id="GO:0015074">
    <property type="term" value="P:DNA integration"/>
    <property type="evidence" value="ECO:0007669"/>
    <property type="project" value="InterPro"/>
</dbReference>
<accession>A0A9W6TB30</accession>
<name>A0A9W6TB30_9STRA</name>
<dbReference type="Gene3D" id="3.30.420.10">
    <property type="entry name" value="Ribonuclease H-like superfamily/Ribonuclease H"/>
    <property type="match status" value="1"/>
</dbReference>
<proteinExistence type="predicted"/>
<feature type="domain" description="Integrase catalytic" evidence="2">
    <location>
        <begin position="29"/>
        <end position="146"/>
    </location>
</feature>
<dbReference type="EMBL" id="BSXW01000013">
    <property type="protein sequence ID" value="GMF09595.1"/>
    <property type="molecule type" value="Genomic_DNA"/>
</dbReference>
<dbReference type="InterPro" id="IPR012337">
    <property type="entry name" value="RNaseH-like_sf"/>
</dbReference>
<sequence>MYFQDLLKNSTMIRKNGFIGTQALYQKAKELDPKITIKIVKEWYANQTDIQRFQDQKKRVGGFKIASHNPNSCQFLSNKTAATVLAALKAFVHLHTANILTSDNGSEFMNSQAQVFFRTKRIEHYNNEPGDHETMITVESNDSTGP</sequence>
<evidence type="ECO:0000256" key="1">
    <source>
        <dbReference type="SAM" id="MobiDB-lite"/>
    </source>
</evidence>